<evidence type="ECO:0000256" key="5">
    <source>
        <dbReference type="ARBA" id="ARBA00022777"/>
    </source>
</evidence>
<comment type="catalytic activity">
    <reaction evidence="7">
        <text>L-threonyl-[protein] + ATP = O-phospho-L-threonyl-[protein] + ADP + H(+)</text>
        <dbReference type="Rhea" id="RHEA:46608"/>
        <dbReference type="Rhea" id="RHEA-COMP:11060"/>
        <dbReference type="Rhea" id="RHEA-COMP:11605"/>
        <dbReference type="ChEBI" id="CHEBI:15378"/>
        <dbReference type="ChEBI" id="CHEBI:30013"/>
        <dbReference type="ChEBI" id="CHEBI:30616"/>
        <dbReference type="ChEBI" id="CHEBI:61977"/>
        <dbReference type="ChEBI" id="CHEBI:456216"/>
        <dbReference type="EC" id="2.7.11.1"/>
    </reaction>
</comment>
<keyword evidence="4" id="KW-0547">Nucleotide-binding</keyword>
<proteinExistence type="predicted"/>
<dbReference type="FunFam" id="1.10.510.10:FF:000445">
    <property type="entry name" value="MDIS1-interacting receptor like kinase 2"/>
    <property type="match status" value="1"/>
</dbReference>
<accession>A0A072U206</accession>
<evidence type="ECO:0000256" key="4">
    <source>
        <dbReference type="ARBA" id="ARBA00022741"/>
    </source>
</evidence>
<reference evidence="10 12" key="2">
    <citation type="journal article" date="2014" name="BMC Genomics">
        <title>An improved genome release (version Mt4.0) for the model legume Medicago truncatula.</title>
        <authorList>
            <person name="Tang H."/>
            <person name="Krishnakumar V."/>
            <person name="Bidwell S."/>
            <person name="Rosen B."/>
            <person name="Chan A."/>
            <person name="Zhou S."/>
            <person name="Gentzbittel L."/>
            <person name="Childs K.L."/>
            <person name="Yandell M."/>
            <person name="Gundlach H."/>
            <person name="Mayer K.F."/>
            <person name="Schwartz D.C."/>
            <person name="Town C.D."/>
        </authorList>
    </citation>
    <scope>GENOME REANNOTATION</scope>
    <source>
        <strain evidence="10">A17</strain>
        <strain evidence="11 12">cv. Jemalong A17</strain>
    </source>
</reference>
<dbReference type="EC" id="2.7.11.1" evidence="1"/>
<dbReference type="HOGENOM" id="CLU_880995_0_0_1"/>
<comment type="catalytic activity">
    <reaction evidence="8">
        <text>L-seryl-[protein] + ATP = O-phospho-L-seryl-[protein] + ADP + H(+)</text>
        <dbReference type="Rhea" id="RHEA:17989"/>
        <dbReference type="Rhea" id="RHEA-COMP:9863"/>
        <dbReference type="Rhea" id="RHEA-COMP:11604"/>
        <dbReference type="ChEBI" id="CHEBI:15378"/>
        <dbReference type="ChEBI" id="CHEBI:29999"/>
        <dbReference type="ChEBI" id="CHEBI:30616"/>
        <dbReference type="ChEBI" id="CHEBI:83421"/>
        <dbReference type="ChEBI" id="CHEBI:456216"/>
        <dbReference type="EC" id="2.7.11.1"/>
    </reaction>
</comment>
<evidence type="ECO:0000313" key="12">
    <source>
        <dbReference type="Proteomes" id="UP000002051"/>
    </source>
</evidence>
<keyword evidence="12" id="KW-1185">Reference proteome</keyword>
<evidence type="ECO:0000313" key="11">
    <source>
        <dbReference type="EnsemblPlants" id="KEH23426"/>
    </source>
</evidence>
<sequence length="316" mass="35147">MSRVVALGIADEPKTLSYTCPHRCRGCFLCYFSQNFIPEHKTMALLALSTISVFSARDMVTGNKPSPFKAFSHFCCINTASIFTFHNPKSLSPVNLSISHFEPMVLNYPLTLAPRDTQATAFDWEKRVNVVKGVANALSYLHHDCSPPIVHRDISSKNVLLNLDYEAQVSDFGTAKFLKPGLLSWTQFAGTFGYAAPELAQTMEVNEKCDVYSFGVLALEIIVGKHPGDLISLFLSQSTRLMANNMLLIDVLDQRPQHVMKPVDEEVILIARLAFACLNQNPRSRPTMDQVSKMLAIGKSPLVGMQIHMIRLGQLN</sequence>
<keyword evidence="3" id="KW-0808">Transferase</keyword>
<evidence type="ECO:0000256" key="1">
    <source>
        <dbReference type="ARBA" id="ARBA00012513"/>
    </source>
</evidence>
<dbReference type="GO" id="GO:0004672">
    <property type="term" value="F:protein kinase activity"/>
    <property type="evidence" value="ECO:0000318"/>
    <property type="project" value="GO_Central"/>
</dbReference>
<dbReference type="InterPro" id="IPR000719">
    <property type="entry name" value="Prot_kinase_dom"/>
</dbReference>
<dbReference type="GO" id="GO:0005524">
    <property type="term" value="F:ATP binding"/>
    <property type="evidence" value="ECO:0007669"/>
    <property type="project" value="UniProtKB-KW"/>
</dbReference>
<evidence type="ECO:0000259" key="9">
    <source>
        <dbReference type="PROSITE" id="PS50011"/>
    </source>
</evidence>
<dbReference type="Proteomes" id="UP000002051">
    <property type="component" value="Unassembled WGS sequence"/>
</dbReference>
<dbReference type="Pfam" id="PF00069">
    <property type="entry name" value="Pkinase"/>
    <property type="match status" value="1"/>
</dbReference>
<dbReference type="Gene3D" id="1.10.510.10">
    <property type="entry name" value="Transferase(Phosphotransferase) domain 1"/>
    <property type="match status" value="1"/>
</dbReference>
<evidence type="ECO:0000256" key="2">
    <source>
        <dbReference type="ARBA" id="ARBA00022527"/>
    </source>
</evidence>
<dbReference type="PROSITE" id="PS50011">
    <property type="entry name" value="PROTEIN_KINASE_DOM"/>
    <property type="match status" value="1"/>
</dbReference>
<dbReference type="InterPro" id="IPR051420">
    <property type="entry name" value="Ser_Thr_Kinases_DiverseReg"/>
</dbReference>
<dbReference type="InterPro" id="IPR008266">
    <property type="entry name" value="Tyr_kinase_AS"/>
</dbReference>
<dbReference type="PANTHER" id="PTHR48005:SF16">
    <property type="entry name" value="MDIS1-INTERACTING RECEPTOR LIKE KINASE 2-LIKE ISOFORM X1"/>
    <property type="match status" value="1"/>
</dbReference>
<dbReference type="InterPro" id="IPR011009">
    <property type="entry name" value="Kinase-like_dom_sf"/>
</dbReference>
<protein>
    <recommendedName>
        <fullName evidence="1">non-specific serine/threonine protein kinase</fullName>
        <ecNumber evidence="1">2.7.11.1</ecNumber>
    </recommendedName>
</protein>
<evidence type="ECO:0000256" key="3">
    <source>
        <dbReference type="ARBA" id="ARBA00022679"/>
    </source>
</evidence>
<evidence type="ECO:0000256" key="7">
    <source>
        <dbReference type="ARBA" id="ARBA00047899"/>
    </source>
</evidence>
<reference evidence="11" key="3">
    <citation type="submission" date="2015-04" db="UniProtKB">
        <authorList>
            <consortium name="EnsemblPlants"/>
        </authorList>
    </citation>
    <scope>IDENTIFICATION</scope>
    <source>
        <strain evidence="11">cv. Jemalong A17</strain>
    </source>
</reference>
<gene>
    <name evidence="10" type="ordered locus">MTR_7g481590</name>
</gene>
<dbReference type="PANTHER" id="PTHR48005">
    <property type="entry name" value="LEUCINE RICH REPEAT KINASE 2"/>
    <property type="match status" value="1"/>
</dbReference>
<dbReference type="PROSITE" id="PS00109">
    <property type="entry name" value="PROTEIN_KINASE_TYR"/>
    <property type="match status" value="1"/>
</dbReference>
<keyword evidence="2" id="KW-0723">Serine/threonine-protein kinase</keyword>
<dbReference type="EMBL" id="CM001223">
    <property type="protein sequence ID" value="KEH23426.1"/>
    <property type="molecule type" value="Genomic_DNA"/>
</dbReference>
<reference evidence="10 12" key="1">
    <citation type="journal article" date="2011" name="Nature">
        <title>The Medicago genome provides insight into the evolution of rhizobial symbioses.</title>
        <authorList>
            <person name="Young N.D."/>
            <person name="Debelle F."/>
            <person name="Oldroyd G.E."/>
            <person name="Geurts R."/>
            <person name="Cannon S.B."/>
            <person name="Udvardi M.K."/>
            <person name="Benedito V.A."/>
            <person name="Mayer K.F."/>
            <person name="Gouzy J."/>
            <person name="Schoof H."/>
            <person name="Van de Peer Y."/>
            <person name="Proost S."/>
            <person name="Cook D.R."/>
            <person name="Meyers B.C."/>
            <person name="Spannagl M."/>
            <person name="Cheung F."/>
            <person name="De Mita S."/>
            <person name="Krishnakumar V."/>
            <person name="Gundlach H."/>
            <person name="Zhou S."/>
            <person name="Mudge J."/>
            <person name="Bharti A.K."/>
            <person name="Murray J.D."/>
            <person name="Naoumkina M.A."/>
            <person name="Rosen B."/>
            <person name="Silverstein K.A."/>
            <person name="Tang H."/>
            <person name="Rombauts S."/>
            <person name="Zhao P.X."/>
            <person name="Zhou P."/>
            <person name="Barbe V."/>
            <person name="Bardou P."/>
            <person name="Bechner M."/>
            <person name="Bellec A."/>
            <person name="Berger A."/>
            <person name="Berges H."/>
            <person name="Bidwell S."/>
            <person name="Bisseling T."/>
            <person name="Choisne N."/>
            <person name="Couloux A."/>
            <person name="Denny R."/>
            <person name="Deshpande S."/>
            <person name="Dai X."/>
            <person name="Doyle J.J."/>
            <person name="Dudez A.M."/>
            <person name="Farmer A.D."/>
            <person name="Fouteau S."/>
            <person name="Franken C."/>
            <person name="Gibelin C."/>
            <person name="Gish J."/>
            <person name="Goldstein S."/>
            <person name="Gonzalez A.J."/>
            <person name="Green P.J."/>
            <person name="Hallab A."/>
            <person name="Hartog M."/>
            <person name="Hua A."/>
            <person name="Humphray S.J."/>
            <person name="Jeong D.H."/>
            <person name="Jing Y."/>
            <person name="Jocker A."/>
            <person name="Kenton S.M."/>
            <person name="Kim D.J."/>
            <person name="Klee K."/>
            <person name="Lai H."/>
            <person name="Lang C."/>
            <person name="Lin S."/>
            <person name="Macmil S.L."/>
            <person name="Magdelenat G."/>
            <person name="Matthews L."/>
            <person name="McCorrison J."/>
            <person name="Monaghan E.L."/>
            <person name="Mun J.H."/>
            <person name="Najar F.Z."/>
            <person name="Nicholson C."/>
            <person name="Noirot C."/>
            <person name="O'Bleness M."/>
            <person name="Paule C.R."/>
            <person name="Poulain J."/>
            <person name="Prion F."/>
            <person name="Qin B."/>
            <person name="Qu C."/>
            <person name="Retzel E.F."/>
            <person name="Riddle C."/>
            <person name="Sallet E."/>
            <person name="Samain S."/>
            <person name="Samson N."/>
            <person name="Sanders I."/>
            <person name="Saurat O."/>
            <person name="Scarpelli C."/>
            <person name="Schiex T."/>
            <person name="Segurens B."/>
            <person name="Severin A.J."/>
            <person name="Sherrier D.J."/>
            <person name="Shi R."/>
            <person name="Sims S."/>
            <person name="Singer S.R."/>
            <person name="Sinharoy S."/>
            <person name="Sterck L."/>
            <person name="Viollet A."/>
            <person name="Wang B.B."/>
            <person name="Wang K."/>
            <person name="Wang M."/>
            <person name="Wang X."/>
            <person name="Warfsmann J."/>
            <person name="Weissenbach J."/>
            <person name="White D.D."/>
            <person name="White J.D."/>
            <person name="Wiley G.B."/>
            <person name="Wincker P."/>
            <person name="Xing Y."/>
            <person name="Yang L."/>
            <person name="Yao Z."/>
            <person name="Ying F."/>
            <person name="Zhai J."/>
            <person name="Zhou L."/>
            <person name="Zuber A."/>
            <person name="Denarie J."/>
            <person name="Dixon R.A."/>
            <person name="May G.D."/>
            <person name="Schwartz D.C."/>
            <person name="Rogers J."/>
            <person name="Quetier F."/>
            <person name="Town C.D."/>
            <person name="Roe B.A."/>
        </authorList>
    </citation>
    <scope>NUCLEOTIDE SEQUENCE [LARGE SCALE GENOMIC DNA]</scope>
    <source>
        <strain evidence="10">A17</strain>
        <strain evidence="11 12">cv. Jemalong A17</strain>
    </source>
</reference>
<dbReference type="SUPFAM" id="SSF56112">
    <property type="entry name" value="Protein kinase-like (PK-like)"/>
    <property type="match status" value="1"/>
</dbReference>
<dbReference type="GO" id="GO:0004674">
    <property type="term" value="F:protein serine/threonine kinase activity"/>
    <property type="evidence" value="ECO:0007669"/>
    <property type="project" value="UniProtKB-KW"/>
</dbReference>
<keyword evidence="6" id="KW-0067">ATP-binding</keyword>
<name>A0A072U206_MEDTR</name>
<evidence type="ECO:0000313" key="10">
    <source>
        <dbReference type="EMBL" id="KEH23426.1"/>
    </source>
</evidence>
<keyword evidence="5 10" id="KW-0418">Kinase</keyword>
<dbReference type="EnsemblPlants" id="KEH23426">
    <property type="protein sequence ID" value="KEH23426"/>
    <property type="gene ID" value="MTR_7g481590"/>
</dbReference>
<evidence type="ECO:0000256" key="6">
    <source>
        <dbReference type="ARBA" id="ARBA00022840"/>
    </source>
</evidence>
<organism evidence="10 12">
    <name type="scientific">Medicago truncatula</name>
    <name type="common">Barrel medic</name>
    <name type="synonym">Medicago tribuloides</name>
    <dbReference type="NCBI Taxonomy" id="3880"/>
    <lineage>
        <taxon>Eukaryota</taxon>
        <taxon>Viridiplantae</taxon>
        <taxon>Streptophyta</taxon>
        <taxon>Embryophyta</taxon>
        <taxon>Tracheophyta</taxon>
        <taxon>Spermatophyta</taxon>
        <taxon>Magnoliopsida</taxon>
        <taxon>eudicotyledons</taxon>
        <taxon>Gunneridae</taxon>
        <taxon>Pentapetalae</taxon>
        <taxon>rosids</taxon>
        <taxon>fabids</taxon>
        <taxon>Fabales</taxon>
        <taxon>Fabaceae</taxon>
        <taxon>Papilionoideae</taxon>
        <taxon>50 kb inversion clade</taxon>
        <taxon>NPAAA clade</taxon>
        <taxon>Hologalegina</taxon>
        <taxon>IRL clade</taxon>
        <taxon>Trifolieae</taxon>
        <taxon>Medicago</taxon>
    </lineage>
</organism>
<feature type="domain" description="Protein kinase" evidence="9">
    <location>
        <begin position="1"/>
        <end position="303"/>
    </location>
</feature>
<evidence type="ECO:0000256" key="8">
    <source>
        <dbReference type="ARBA" id="ARBA00048679"/>
    </source>
</evidence>
<dbReference type="AlphaFoldDB" id="A0A072U206"/>